<dbReference type="PANTHER" id="PTHR12904">
    <property type="match status" value="1"/>
</dbReference>
<dbReference type="GO" id="GO:0031462">
    <property type="term" value="C:Cul2-RING ubiquitin ligase complex"/>
    <property type="evidence" value="ECO:0007669"/>
    <property type="project" value="TreeGrafter"/>
</dbReference>
<dbReference type="OMA" id="SACENVK"/>
<dbReference type="InterPro" id="IPR051341">
    <property type="entry name" value="Zyg-11_UBL_adapter"/>
</dbReference>
<dbReference type="Gene3D" id="3.80.10.10">
    <property type="entry name" value="Ribonuclease Inhibitor"/>
    <property type="match status" value="1"/>
</dbReference>
<dbReference type="SUPFAM" id="SSF52058">
    <property type="entry name" value="L domain-like"/>
    <property type="match status" value="1"/>
</dbReference>
<organism evidence="2">
    <name type="scientific">Caenorhabditis remanei</name>
    <name type="common">Caenorhabditis vulgaris</name>
    <dbReference type="NCBI Taxonomy" id="31234"/>
    <lineage>
        <taxon>Eukaryota</taxon>
        <taxon>Metazoa</taxon>
        <taxon>Ecdysozoa</taxon>
        <taxon>Nematoda</taxon>
        <taxon>Chromadorea</taxon>
        <taxon>Rhabditida</taxon>
        <taxon>Rhabditina</taxon>
        <taxon>Rhabditomorpha</taxon>
        <taxon>Rhabditoidea</taxon>
        <taxon>Rhabditidae</taxon>
        <taxon>Peloderinae</taxon>
        <taxon>Caenorhabditis</taxon>
    </lineage>
</organism>
<name>E3NIT5_CAERE</name>
<dbReference type="AlphaFoldDB" id="E3NIT5"/>
<sequence>MHFPTLFEFSAKSIAEGVYNETTSITFLLDAKCSDAIYKELLRINPNYYFKILEDSKNKLSITKIDMRCSEDLDMRHLSAFNLVSLSLREIEMLYGQFSDNDSYALIDILSALKVALNENSRKGLAHLGISELLPSLQSIDISGRIFNKWSRFPIFCMHFPNIRVLDISSSTIQSLKGIKSLQNLEVLKMCNVDIGHSKGLNELSRLKKLRYLDVSNTEDLSDIERVMPRLGVMEKMLDAGFEMKQLLFIDCSQTAVTPMELQRFAQKHPNLETAVVMETLAQDVEIIGVNLFNYRTSYSLLKSLSHSISTKKPFFIQKCVRRLITSLDDNFDIYERDELDDCLKMMLSILDEHEFDDGLKGMAVRALSKMFKTENLDKWSFLEIEIVLRRLFKKCKAMKKTIYTNIINDSIIITDGVLNSITVGKLLPDSLLDVIFMETLSVVTENSEVFVNGYRIWEQILVHKMSWEQFKSACENVKYIDAVVEMMAVLLAESKWTYYGRSVDFLNFMLASEKSKWKIVDTDVHMKLMRQFKTLHTSNNELQSKLLRIVLFFHRYSFSYRNLL</sequence>
<evidence type="ECO:0000313" key="1">
    <source>
        <dbReference type="EMBL" id="EFO99337.1"/>
    </source>
</evidence>
<accession>E3NIT5</accession>
<dbReference type="InParanoid" id="E3NIT5"/>
<dbReference type="eggNOG" id="KOG3665">
    <property type="taxonomic scope" value="Eukaryota"/>
</dbReference>
<dbReference type="EMBL" id="DS268714">
    <property type="protein sequence ID" value="EFO99337.1"/>
    <property type="molecule type" value="Genomic_DNA"/>
</dbReference>
<dbReference type="HOGENOM" id="CLU_541036_0_0_1"/>
<reference evidence="1" key="1">
    <citation type="submission" date="2007-07" db="EMBL/GenBank/DDBJ databases">
        <title>PCAP assembly of the Caenorhabditis remanei genome.</title>
        <authorList>
            <consortium name="The Caenorhabditis remanei Sequencing Consortium"/>
            <person name="Wilson R.K."/>
        </authorList>
    </citation>
    <scope>NUCLEOTIDE SEQUENCE [LARGE SCALE GENOMIC DNA]</scope>
    <source>
        <strain evidence="1">PB4641</strain>
    </source>
</reference>
<proteinExistence type="predicted"/>
<dbReference type="OrthoDB" id="5884753at2759"/>
<gene>
    <name evidence="1" type="ORF">CRE_15750</name>
</gene>
<dbReference type="InterPro" id="IPR032675">
    <property type="entry name" value="LRR_dom_sf"/>
</dbReference>
<dbReference type="Proteomes" id="UP000008281">
    <property type="component" value="Unassembled WGS sequence"/>
</dbReference>
<dbReference type="STRING" id="31234.E3NIT5"/>
<evidence type="ECO:0000313" key="2">
    <source>
        <dbReference type="Proteomes" id="UP000008281"/>
    </source>
</evidence>
<keyword evidence="2" id="KW-1185">Reference proteome</keyword>
<protein>
    <submittedName>
        <fullName evidence="1">Uncharacterized protein</fullName>
    </submittedName>
</protein>
<dbReference type="PANTHER" id="PTHR12904:SF28">
    <property type="entry name" value="ATP SYNTHASE SUBUNIT ALPHA-RELATED"/>
    <property type="match status" value="1"/>
</dbReference>